<organism evidence="1 2">
    <name type="scientific">Canna indica</name>
    <name type="common">Indian-shot</name>
    <dbReference type="NCBI Taxonomy" id="4628"/>
    <lineage>
        <taxon>Eukaryota</taxon>
        <taxon>Viridiplantae</taxon>
        <taxon>Streptophyta</taxon>
        <taxon>Embryophyta</taxon>
        <taxon>Tracheophyta</taxon>
        <taxon>Spermatophyta</taxon>
        <taxon>Magnoliopsida</taxon>
        <taxon>Liliopsida</taxon>
        <taxon>Zingiberales</taxon>
        <taxon>Cannaceae</taxon>
        <taxon>Canna</taxon>
    </lineage>
</organism>
<reference evidence="1 2" key="1">
    <citation type="submission" date="2023-10" db="EMBL/GenBank/DDBJ databases">
        <title>Chromosome-scale genome assembly provides insights into flower coloration mechanisms of Canna indica.</title>
        <authorList>
            <person name="Li C."/>
        </authorList>
    </citation>
    <scope>NUCLEOTIDE SEQUENCE [LARGE SCALE GENOMIC DNA]</scope>
    <source>
        <tissue evidence="1">Flower</tissue>
    </source>
</reference>
<dbReference type="Proteomes" id="UP001327560">
    <property type="component" value="Chromosome 7"/>
</dbReference>
<evidence type="ECO:0000313" key="2">
    <source>
        <dbReference type="Proteomes" id="UP001327560"/>
    </source>
</evidence>
<dbReference type="AlphaFoldDB" id="A0AAQ3QL10"/>
<name>A0AAQ3QL10_9LILI</name>
<accession>A0AAQ3QL10</accession>
<sequence>MEKALKSGIAKGIKEELKGKNIMVNMEVDGSLAVRSGKIQKQKEKKGKEKILVSQQKERMKVAEEGMPVTKEVCQINKKEVSDFVFSAIEEDTMTDKEELVRDKEEMELDKLSNKLAASFKKIRQK</sequence>
<proteinExistence type="predicted"/>
<evidence type="ECO:0000313" key="1">
    <source>
        <dbReference type="EMBL" id="WOL13468.1"/>
    </source>
</evidence>
<dbReference type="EMBL" id="CP136896">
    <property type="protein sequence ID" value="WOL13468.1"/>
    <property type="molecule type" value="Genomic_DNA"/>
</dbReference>
<protein>
    <submittedName>
        <fullName evidence="1">Uncharacterized protein</fullName>
    </submittedName>
</protein>
<gene>
    <name evidence="1" type="ORF">Cni_G22238</name>
</gene>
<keyword evidence="2" id="KW-1185">Reference proteome</keyword>